<gene>
    <name evidence="3" type="ORF">H1R20_g213</name>
</gene>
<feature type="compositionally biased region" description="Low complexity" evidence="1">
    <location>
        <begin position="174"/>
        <end position="183"/>
    </location>
</feature>
<name>A0A9W8MPZ3_9AGAR</name>
<dbReference type="EMBL" id="JANBPK010000012">
    <property type="protein sequence ID" value="KAJ2936878.1"/>
    <property type="molecule type" value="Genomic_DNA"/>
</dbReference>
<feature type="domain" description="Nucleoplasmin-like" evidence="2">
    <location>
        <begin position="10"/>
        <end position="111"/>
    </location>
</feature>
<evidence type="ECO:0000259" key="2">
    <source>
        <dbReference type="Pfam" id="PF17800"/>
    </source>
</evidence>
<feature type="region of interest" description="Disordered" evidence="1">
    <location>
        <begin position="174"/>
        <end position="198"/>
    </location>
</feature>
<sequence>MALTLQSEQIWSTVLQRRTLTLIRPGAPIMITSLALGQALEVPKKDSRVRVLRSVVHLACKKAGEESATRVVVASLVPEKIENFTCHIVLCPNAEYTFEVYGNPVHVLGQFTPNPSKDYPPTEVRLLAKGLNAIQRQRSTSVHSAATTASGATSRASTAGIDSVPFTFNVPSAAASGSKKSAGQGEEQTPKKRRRVIM</sequence>
<feature type="non-terminal residue" evidence="3">
    <location>
        <position position="1"/>
    </location>
</feature>
<comment type="caution">
    <text evidence="3">The sequence shown here is derived from an EMBL/GenBank/DDBJ whole genome shotgun (WGS) entry which is preliminary data.</text>
</comment>
<dbReference type="AlphaFoldDB" id="A0A9W8MPZ3"/>
<dbReference type="InterPro" id="IPR041232">
    <property type="entry name" value="NPL"/>
</dbReference>
<dbReference type="Proteomes" id="UP001140091">
    <property type="component" value="Unassembled WGS sequence"/>
</dbReference>
<dbReference type="OrthoDB" id="2980123at2759"/>
<keyword evidence="4" id="KW-1185">Reference proteome</keyword>
<evidence type="ECO:0000313" key="4">
    <source>
        <dbReference type="Proteomes" id="UP001140091"/>
    </source>
</evidence>
<organism evidence="3 4">
    <name type="scientific">Candolleomyces eurysporus</name>
    <dbReference type="NCBI Taxonomy" id="2828524"/>
    <lineage>
        <taxon>Eukaryota</taxon>
        <taxon>Fungi</taxon>
        <taxon>Dikarya</taxon>
        <taxon>Basidiomycota</taxon>
        <taxon>Agaricomycotina</taxon>
        <taxon>Agaricomycetes</taxon>
        <taxon>Agaricomycetidae</taxon>
        <taxon>Agaricales</taxon>
        <taxon>Agaricineae</taxon>
        <taxon>Psathyrellaceae</taxon>
        <taxon>Candolleomyces</taxon>
    </lineage>
</organism>
<protein>
    <recommendedName>
        <fullName evidence="2">Nucleoplasmin-like domain-containing protein</fullName>
    </recommendedName>
</protein>
<accession>A0A9W8MPZ3</accession>
<evidence type="ECO:0000313" key="3">
    <source>
        <dbReference type="EMBL" id="KAJ2936878.1"/>
    </source>
</evidence>
<reference evidence="3" key="1">
    <citation type="submission" date="2022-06" db="EMBL/GenBank/DDBJ databases">
        <title>Genome Sequence of Candolleomyces eurysporus.</title>
        <authorList>
            <person name="Buettner E."/>
        </authorList>
    </citation>
    <scope>NUCLEOTIDE SEQUENCE</scope>
    <source>
        <strain evidence="3">VTCC 930004</strain>
    </source>
</reference>
<dbReference type="Pfam" id="PF17800">
    <property type="entry name" value="NPL"/>
    <property type="match status" value="1"/>
</dbReference>
<evidence type="ECO:0000256" key="1">
    <source>
        <dbReference type="SAM" id="MobiDB-lite"/>
    </source>
</evidence>
<proteinExistence type="predicted"/>